<protein>
    <submittedName>
        <fullName evidence="2">Uncharacterized protein</fullName>
    </submittedName>
</protein>
<comment type="caution">
    <text evidence="2">The sequence shown here is derived from an EMBL/GenBank/DDBJ whole genome shotgun (WGS) entry which is preliminary data.</text>
</comment>
<keyword evidence="1" id="KW-0812">Transmembrane</keyword>
<proteinExistence type="predicted"/>
<feature type="transmembrane region" description="Helical" evidence="1">
    <location>
        <begin position="6"/>
        <end position="27"/>
    </location>
</feature>
<name>A0A1S8S4J4_CLOBE</name>
<evidence type="ECO:0000313" key="3">
    <source>
        <dbReference type="Proteomes" id="UP000190973"/>
    </source>
</evidence>
<keyword evidence="1" id="KW-0472">Membrane</keyword>
<dbReference type="AlphaFoldDB" id="A0A1S8S4J4"/>
<organism evidence="2 3">
    <name type="scientific">Clostridium beijerinckii</name>
    <name type="common">Clostridium MP</name>
    <dbReference type="NCBI Taxonomy" id="1520"/>
    <lineage>
        <taxon>Bacteria</taxon>
        <taxon>Bacillati</taxon>
        <taxon>Bacillota</taxon>
        <taxon>Clostridia</taxon>
        <taxon>Eubacteriales</taxon>
        <taxon>Clostridiaceae</taxon>
        <taxon>Clostridium</taxon>
    </lineage>
</organism>
<dbReference type="EMBL" id="LZZI01000054">
    <property type="protein sequence ID" value="OOM60289.1"/>
    <property type="molecule type" value="Genomic_DNA"/>
</dbReference>
<reference evidence="2 3" key="1">
    <citation type="submission" date="2016-05" db="EMBL/GenBank/DDBJ databases">
        <title>Microbial solvent formation.</title>
        <authorList>
            <person name="Poehlein A."/>
            <person name="Montoya Solano J.D."/>
            <person name="Flitsch S."/>
            <person name="Krabben P."/>
            <person name="Duerre P."/>
            <person name="Daniel R."/>
        </authorList>
    </citation>
    <scope>NUCLEOTIDE SEQUENCE [LARGE SCALE GENOMIC DNA]</scope>
    <source>
        <strain evidence="2 3">DSM 53</strain>
    </source>
</reference>
<accession>A0A1S8S4J4</accession>
<dbReference type="RefSeq" id="WP_077839441.1">
    <property type="nucleotide sequence ID" value="NZ_JABTAE010000001.1"/>
</dbReference>
<gene>
    <name evidence="2" type="ORF">CLBCK_29880</name>
</gene>
<evidence type="ECO:0000313" key="2">
    <source>
        <dbReference type="EMBL" id="OOM60289.1"/>
    </source>
</evidence>
<feature type="transmembrane region" description="Helical" evidence="1">
    <location>
        <begin position="83"/>
        <end position="101"/>
    </location>
</feature>
<keyword evidence="1" id="KW-1133">Transmembrane helix</keyword>
<feature type="transmembrane region" description="Helical" evidence="1">
    <location>
        <begin position="60"/>
        <end position="77"/>
    </location>
</feature>
<dbReference type="Proteomes" id="UP000190973">
    <property type="component" value="Unassembled WGS sequence"/>
</dbReference>
<evidence type="ECO:0000256" key="1">
    <source>
        <dbReference type="SAM" id="Phobius"/>
    </source>
</evidence>
<sequence>MNFYIFTLVICSIIFLIYALNGVFYILKKPEAIINKKISKTKKIYEITNVDEYLSNLGKLNLYSAIILYAGVLISLYADKYRYQISMYIYIVIYFAYFYLIRSRFLRKIEKCLIRKDTKILSK</sequence>